<dbReference type="EMBL" id="MN099970">
    <property type="protein sequence ID" value="QHU79273.1"/>
    <property type="molecule type" value="Genomic_DNA"/>
</dbReference>
<evidence type="ECO:0000313" key="35">
    <source>
        <dbReference type="EMBL" id="QHU79657.1"/>
    </source>
</evidence>
<dbReference type="EMBL" id="MN100015">
    <property type="protein sequence ID" value="QHU79543.1"/>
    <property type="molecule type" value="Genomic_DNA"/>
</dbReference>
<dbReference type="Proteomes" id="UP000682252">
    <property type="component" value="Segment"/>
</dbReference>
<evidence type="ECO:0000256" key="1">
    <source>
        <dbReference type="ARBA" id="ARBA00008996"/>
    </source>
</evidence>
<evidence type="ECO:0000313" key="13">
    <source>
        <dbReference type="EMBL" id="QHU79339.1"/>
    </source>
</evidence>
<dbReference type="EMBL" id="MN099977">
    <property type="protein sequence ID" value="QHU79315.1"/>
    <property type="molecule type" value="Genomic_DNA"/>
</dbReference>
<evidence type="ECO:0000313" key="21">
    <source>
        <dbReference type="EMBL" id="QHU79441.1"/>
    </source>
</evidence>
<dbReference type="Pfam" id="PF01492">
    <property type="entry name" value="Gemini_C4"/>
    <property type="match status" value="1"/>
</dbReference>
<dbReference type="EMBL" id="MN100024">
    <property type="protein sequence ID" value="QHU79597.1"/>
    <property type="molecule type" value="Genomic_DNA"/>
</dbReference>
<evidence type="ECO:0000313" key="25">
    <source>
        <dbReference type="EMBL" id="QHU79483.1"/>
    </source>
</evidence>
<evidence type="ECO:0000313" key="14">
    <source>
        <dbReference type="EMBL" id="QHU79345.1"/>
    </source>
</evidence>
<dbReference type="EMBL" id="MN099994">
    <property type="protein sequence ID" value="QHU79417.1"/>
    <property type="molecule type" value="Genomic_DNA"/>
</dbReference>
<gene>
    <name evidence="8" type="primary">ac4</name>
</gene>
<evidence type="ECO:0000313" key="12">
    <source>
        <dbReference type="EMBL" id="QHU79327.1"/>
    </source>
</evidence>
<dbReference type="EMBL" id="MN100005">
    <property type="protein sequence ID" value="QHU79483.1"/>
    <property type="molecule type" value="Genomic_DNA"/>
</dbReference>
<evidence type="ECO:0000313" key="11">
    <source>
        <dbReference type="EMBL" id="QHU79315.1"/>
    </source>
</evidence>
<evidence type="ECO:0000313" key="22">
    <source>
        <dbReference type="EMBL" id="QHU79453.1"/>
    </source>
</evidence>
<dbReference type="EMBL" id="MN099991">
    <property type="protein sequence ID" value="QHU79399.1"/>
    <property type="molecule type" value="Genomic_DNA"/>
</dbReference>
<dbReference type="EMBL" id="MN099982">
    <property type="protein sequence ID" value="QHU79345.1"/>
    <property type="molecule type" value="Genomic_DNA"/>
</dbReference>
<evidence type="ECO:0000313" key="15">
    <source>
        <dbReference type="EMBL" id="QHU79351.1"/>
    </source>
</evidence>
<evidence type="ECO:0000313" key="10">
    <source>
        <dbReference type="EMBL" id="QHU79303.1"/>
    </source>
</evidence>
<dbReference type="EMBL" id="MN100006">
    <property type="protein sequence ID" value="QHU79489.1"/>
    <property type="molecule type" value="Genomic_DNA"/>
</dbReference>
<evidence type="ECO:0000313" key="18">
    <source>
        <dbReference type="EMBL" id="QHU79399.1"/>
    </source>
</evidence>
<sequence length="65" mass="7315">MGNLISMCLSNSNPNSSAKIIDSSIFDTPIPPFNSIQTFNPPSPPPTAKLIWRKTEMYWILEFSK</sequence>
<evidence type="ECO:0000313" key="17">
    <source>
        <dbReference type="EMBL" id="QHU79363.1"/>
    </source>
</evidence>
<dbReference type="EMBL" id="MN100033">
    <property type="protein sequence ID" value="QHU79651.1"/>
    <property type="molecule type" value="Genomic_DNA"/>
</dbReference>
<dbReference type="EMBL" id="MN099963">
    <property type="protein sequence ID" value="QHU79231.1"/>
    <property type="molecule type" value="Genomic_DNA"/>
</dbReference>
<dbReference type="EMBL" id="MN099984">
    <property type="protein sequence ID" value="QHU79357.1"/>
    <property type="molecule type" value="Genomic_DNA"/>
</dbReference>
<evidence type="ECO:0000313" key="36">
    <source>
        <dbReference type="Proteomes" id="UP000682252"/>
    </source>
</evidence>
<dbReference type="RefSeq" id="YP_010087796.1">
    <property type="nucleotide sequence ID" value="NC_055584.1"/>
</dbReference>
<dbReference type="EMBL" id="MN099998">
    <property type="protein sequence ID" value="QHU79441.1"/>
    <property type="molecule type" value="Genomic_DNA"/>
</dbReference>
<organism evidence="8">
    <name type="scientific">Opuntia virus 1</name>
    <dbReference type="NCBI Taxonomy" id="2706523"/>
    <lineage>
        <taxon>Viruses</taxon>
        <taxon>Monodnaviria</taxon>
        <taxon>Shotokuvirae</taxon>
        <taxon>Cressdnaviricota</taxon>
        <taxon>Repensiviricetes</taxon>
        <taxon>Geplafuvirales</taxon>
        <taxon>Geminiviridae</taxon>
        <taxon>Opunvirus</taxon>
        <taxon>Opunvirus opuntiae</taxon>
    </lineage>
</organism>
<evidence type="ECO:0000313" key="20">
    <source>
        <dbReference type="EMBL" id="QHU79417.1"/>
    </source>
</evidence>
<name>A0A6C0M7Q9_9GEMI</name>
<evidence type="ECO:0000313" key="5">
    <source>
        <dbReference type="EMBL" id="QHU79231.1"/>
    </source>
</evidence>
<dbReference type="InterPro" id="IPR002488">
    <property type="entry name" value="Gemini_C4"/>
</dbReference>
<dbReference type="KEGG" id="vg:65103107"/>
<dbReference type="GeneID" id="65103107"/>
<dbReference type="EMBL" id="MN099960">
    <property type="protein sequence ID" value="QHU79213.1"/>
    <property type="molecule type" value="Genomic_DNA"/>
</dbReference>
<dbReference type="EMBL" id="MN100025">
    <property type="protein sequence ID" value="QHU79603.1"/>
    <property type="molecule type" value="Genomic_DNA"/>
</dbReference>
<reference evidence="8" key="1">
    <citation type="submission" date="2019-06" db="EMBL/GenBank/DDBJ databases">
        <title>Novel geminivirus infecting Cactaceae plants in Arizona.</title>
        <authorList>
            <person name="Fontenele R.S."/>
            <person name="Schmidlin K."/>
            <person name="Majure L."/>
            <person name="Salywon A."/>
            <person name="Kraberger S."/>
            <person name="Wojciechowski M."/>
            <person name="Cobb I."/>
            <person name="Varsani A."/>
        </authorList>
    </citation>
    <scope>NUCLEOTIDE SEQUENCE</scope>
    <source>
        <strain evidence="3">2013_1</strain>
        <strain evidence="13">2013_2</strain>
        <strain evidence="14">2013_3</strain>
        <strain evidence="15">2014_1</strain>
        <strain evidence="16">2014_2</strain>
        <strain evidence="17">2014_3</strain>
        <strain evidence="4">ASUH_12</strain>
        <strain evidence="5">ASUH_16</strain>
        <strain evidence="6">ASUH_20</strain>
        <strain evidence="19">DBG10_149</strain>
        <strain evidence="20">DBG10_2558</strain>
        <strain evidence="18">DBG10_9</strain>
        <strain evidence="21">DBG13_1987</strain>
        <strain evidence="7">DBG80</strain>
        <strain evidence="8">DBG86</strain>
        <strain evidence="9">DBG90</strain>
        <strain evidence="22">DBG_14_1</strain>
        <strain evidence="23">DBG_14_2</strain>
        <strain evidence="24">DBG_14_4</strain>
        <strain evidence="25">DBG_31_1</strain>
        <strain evidence="26">DBG_31_2</strain>
        <strain evidence="27">DBG_36</strain>
        <strain evidence="28">DBG_46</strain>
        <strain evidence="29">DBG_47</strain>
        <strain evidence="30">DBG_48</strain>
        <strain evidence="10">DBG_58</strain>
        <strain evidence="11">DBG_86</strain>
        <strain evidence="12">S18_8</strain>
        <strain evidence="31">SI_1_1</strain>
        <strain evidence="32">SI_1_2</strain>
        <strain evidence="33">SI_1_3</strain>
        <strain evidence="34">SI_28</strain>
        <strain evidence="35">SI_33</strain>
    </source>
</reference>
<dbReference type="EMBL" id="MN100013">
    <property type="protein sequence ID" value="QHU79531.1"/>
    <property type="molecule type" value="Genomic_DNA"/>
</dbReference>
<dbReference type="EMBL" id="MN099975">
    <property type="protein sequence ID" value="QHU79303.1"/>
    <property type="molecule type" value="Genomic_DNA"/>
</dbReference>
<dbReference type="EMBL" id="MN100000">
    <property type="protein sequence ID" value="QHU79453.1"/>
    <property type="molecule type" value="Genomic_DNA"/>
</dbReference>
<dbReference type="EMBL" id="MN099979">
    <property type="protein sequence ID" value="QHU79327.1"/>
    <property type="molecule type" value="Genomic_DNA"/>
</dbReference>
<protein>
    <submittedName>
        <fullName evidence="8">AC4</fullName>
    </submittedName>
</protein>
<dbReference type="EMBL" id="MN099967">
    <property type="protein sequence ID" value="QHU79255.1"/>
    <property type="molecule type" value="Genomic_DNA"/>
</dbReference>
<dbReference type="EMBL" id="MN099992">
    <property type="protein sequence ID" value="QHU79405.1"/>
    <property type="molecule type" value="Genomic_DNA"/>
</dbReference>
<dbReference type="EMBL" id="MN099981">
    <property type="protein sequence ID" value="QHU79339.1"/>
    <property type="molecule type" value="Genomic_DNA"/>
</dbReference>
<dbReference type="EMBL" id="MN099983">
    <property type="protein sequence ID" value="QHU79351.1"/>
    <property type="molecule type" value="Genomic_DNA"/>
</dbReference>
<evidence type="ECO:0000256" key="2">
    <source>
        <dbReference type="ARBA" id="ARBA00022581"/>
    </source>
</evidence>
<keyword evidence="2" id="KW-0945">Host-virus interaction</keyword>
<evidence type="ECO:0000313" key="28">
    <source>
        <dbReference type="EMBL" id="QHU79531.1"/>
    </source>
</evidence>
<evidence type="ECO:0000313" key="27">
    <source>
        <dbReference type="EMBL" id="QHU79501.1"/>
    </source>
</evidence>
<evidence type="ECO:0000313" key="33">
    <source>
        <dbReference type="EMBL" id="QHU79603.1"/>
    </source>
</evidence>
<evidence type="ECO:0000313" key="4">
    <source>
        <dbReference type="EMBL" id="QHU79225.1"/>
    </source>
</evidence>
<dbReference type="EMBL" id="MN100034">
    <property type="protein sequence ID" value="QHU79657.1"/>
    <property type="molecule type" value="Genomic_DNA"/>
</dbReference>
<evidence type="ECO:0000313" key="6">
    <source>
        <dbReference type="EMBL" id="QHU79237.1"/>
    </source>
</evidence>
<dbReference type="EMBL" id="MN100003">
    <property type="protein sequence ID" value="QHU79471.1"/>
    <property type="molecule type" value="Genomic_DNA"/>
</dbReference>
<dbReference type="EMBL" id="MN100001">
    <property type="protein sequence ID" value="QHU79459.1"/>
    <property type="molecule type" value="Genomic_DNA"/>
</dbReference>
<dbReference type="EMBL" id="MN099985">
    <property type="protein sequence ID" value="QHU79363.1"/>
    <property type="molecule type" value="Genomic_DNA"/>
</dbReference>
<evidence type="ECO:0000313" key="31">
    <source>
        <dbReference type="EMBL" id="QHU79591.1"/>
    </source>
</evidence>
<dbReference type="EMBL" id="MN100023">
    <property type="protein sequence ID" value="QHU79591.1"/>
    <property type="molecule type" value="Genomic_DNA"/>
</dbReference>
<evidence type="ECO:0000313" key="8">
    <source>
        <dbReference type="EMBL" id="QHU79261.1"/>
    </source>
</evidence>
<dbReference type="EMBL" id="MN099964">
    <property type="protein sequence ID" value="QHU79237.1"/>
    <property type="molecule type" value="Genomic_DNA"/>
</dbReference>
<dbReference type="EMBL" id="MN100014">
    <property type="protein sequence ID" value="QHU79537.1"/>
    <property type="molecule type" value="Genomic_DNA"/>
</dbReference>
<dbReference type="EMBL" id="MN099968">
    <property type="protein sequence ID" value="QHU79261.1"/>
    <property type="molecule type" value="Genomic_DNA"/>
</dbReference>
<evidence type="ECO:0000313" key="9">
    <source>
        <dbReference type="EMBL" id="QHU79273.1"/>
    </source>
</evidence>
<keyword evidence="36" id="KW-1185">Reference proteome</keyword>
<evidence type="ECO:0000313" key="24">
    <source>
        <dbReference type="EMBL" id="QHU79471.1"/>
    </source>
</evidence>
<evidence type="ECO:0000313" key="19">
    <source>
        <dbReference type="EMBL" id="QHU79405.1"/>
    </source>
</evidence>
<proteinExistence type="inferred from homology"/>
<evidence type="ECO:0000313" key="29">
    <source>
        <dbReference type="EMBL" id="QHU79537.1"/>
    </source>
</evidence>
<dbReference type="EMBL" id="MN100008">
    <property type="protein sequence ID" value="QHU79501.1"/>
    <property type="molecule type" value="Genomic_DNA"/>
</dbReference>
<evidence type="ECO:0000313" key="34">
    <source>
        <dbReference type="EMBL" id="QHU79651.1"/>
    </source>
</evidence>
<evidence type="ECO:0000313" key="32">
    <source>
        <dbReference type="EMBL" id="QHU79597.1"/>
    </source>
</evidence>
<comment type="similarity">
    <text evidence="1">Belongs to the geminiviridae protein AC4/C4 family.</text>
</comment>
<evidence type="ECO:0000313" key="3">
    <source>
        <dbReference type="EMBL" id="QHU79213.1"/>
    </source>
</evidence>
<evidence type="ECO:0000313" key="26">
    <source>
        <dbReference type="EMBL" id="QHU79489.1"/>
    </source>
</evidence>
<evidence type="ECO:0000313" key="7">
    <source>
        <dbReference type="EMBL" id="QHU79255.1"/>
    </source>
</evidence>
<evidence type="ECO:0000313" key="30">
    <source>
        <dbReference type="EMBL" id="QHU79543.1"/>
    </source>
</evidence>
<dbReference type="EMBL" id="MN099962">
    <property type="protein sequence ID" value="QHU79225.1"/>
    <property type="molecule type" value="Genomic_DNA"/>
</dbReference>
<evidence type="ECO:0000313" key="16">
    <source>
        <dbReference type="EMBL" id="QHU79357.1"/>
    </source>
</evidence>
<accession>A0A6C0M7Q9</accession>
<evidence type="ECO:0000313" key="23">
    <source>
        <dbReference type="EMBL" id="QHU79459.1"/>
    </source>
</evidence>